<accession>A0A0P6VKB9</accession>
<organism evidence="4 5">
    <name type="scientific">Prosthecodimorpha hirschii</name>
    <dbReference type="NCBI Taxonomy" id="665126"/>
    <lineage>
        <taxon>Bacteria</taxon>
        <taxon>Pseudomonadati</taxon>
        <taxon>Pseudomonadota</taxon>
        <taxon>Alphaproteobacteria</taxon>
        <taxon>Hyphomicrobiales</taxon>
        <taxon>Ancalomicrobiaceae</taxon>
        <taxon>Prosthecodimorpha</taxon>
    </lineage>
</organism>
<dbReference type="OrthoDB" id="9799154at2"/>
<dbReference type="InterPro" id="IPR050832">
    <property type="entry name" value="Bact_Acetyltransf"/>
</dbReference>
<dbReference type="EMBL" id="LJYW01000001">
    <property type="protein sequence ID" value="KPL53068.1"/>
    <property type="molecule type" value="Genomic_DNA"/>
</dbReference>
<gene>
    <name evidence="4" type="ORF">ABB55_13270</name>
</gene>
<dbReference type="SUPFAM" id="SSF55729">
    <property type="entry name" value="Acyl-CoA N-acyltransferases (Nat)"/>
    <property type="match status" value="1"/>
</dbReference>
<dbReference type="STRING" id="665126.ABB55_13270"/>
<dbReference type="InterPro" id="IPR000182">
    <property type="entry name" value="GNAT_dom"/>
</dbReference>
<sequence length="170" mass="18902">MRLGQIGVRRATAKDAEAIAGIHDEAWRLAYGGIIPGGNLERMVARRGPAWWAKAVERRAAILVIEVGGRICGYATIGPSRMRMLPFAGEVYEIYMKPEYQGLGFGRPLFEAARDELKRYGFKSFAVRVLRDNEMAQGFYRRLGGVQAAETSERIGDRSLPVVVFGWPAP</sequence>
<dbReference type="Pfam" id="PF00583">
    <property type="entry name" value="Acetyltransf_1"/>
    <property type="match status" value="1"/>
</dbReference>
<name>A0A0P6VKB9_9HYPH</name>
<dbReference type="PROSITE" id="PS51186">
    <property type="entry name" value="GNAT"/>
    <property type="match status" value="1"/>
</dbReference>
<feature type="domain" description="N-acetyltransferase" evidence="3">
    <location>
        <begin position="6"/>
        <end position="170"/>
    </location>
</feature>
<dbReference type="PANTHER" id="PTHR43877">
    <property type="entry name" value="AMINOALKYLPHOSPHONATE N-ACETYLTRANSFERASE-RELATED-RELATED"/>
    <property type="match status" value="1"/>
</dbReference>
<reference evidence="4 5" key="2">
    <citation type="submission" date="2015-10" db="EMBL/GenBank/DDBJ databases">
        <title>Draft Genome Sequence of Prosthecomicrobium hirschii ATCC 27832.</title>
        <authorList>
            <person name="Daniel J."/>
            <person name="Givan S.A."/>
            <person name="Brun Y.V."/>
            <person name="Brown P.J."/>
        </authorList>
    </citation>
    <scope>NUCLEOTIDE SEQUENCE [LARGE SCALE GENOMIC DNA]</scope>
    <source>
        <strain evidence="4 5">16</strain>
    </source>
</reference>
<dbReference type="RefSeq" id="WP_054359231.1">
    <property type="nucleotide sequence ID" value="NZ_LJYW01000001.1"/>
</dbReference>
<evidence type="ECO:0000256" key="1">
    <source>
        <dbReference type="ARBA" id="ARBA00022679"/>
    </source>
</evidence>
<dbReference type="InterPro" id="IPR016181">
    <property type="entry name" value="Acyl_CoA_acyltransferase"/>
</dbReference>
<dbReference type="Proteomes" id="UP000048984">
    <property type="component" value="Unassembled WGS sequence"/>
</dbReference>
<dbReference type="GO" id="GO:0016747">
    <property type="term" value="F:acyltransferase activity, transferring groups other than amino-acyl groups"/>
    <property type="evidence" value="ECO:0007669"/>
    <property type="project" value="InterPro"/>
</dbReference>
<evidence type="ECO:0000259" key="3">
    <source>
        <dbReference type="PROSITE" id="PS51186"/>
    </source>
</evidence>
<proteinExistence type="predicted"/>
<evidence type="ECO:0000313" key="5">
    <source>
        <dbReference type="Proteomes" id="UP000048984"/>
    </source>
</evidence>
<keyword evidence="5" id="KW-1185">Reference proteome</keyword>
<keyword evidence="2" id="KW-0012">Acyltransferase</keyword>
<comment type="caution">
    <text evidence="4">The sequence shown here is derived from an EMBL/GenBank/DDBJ whole genome shotgun (WGS) entry which is preliminary data.</text>
</comment>
<evidence type="ECO:0000256" key="2">
    <source>
        <dbReference type="ARBA" id="ARBA00023315"/>
    </source>
</evidence>
<protein>
    <submittedName>
        <fullName evidence="4">GCN5 family acetyltransferase</fullName>
    </submittedName>
</protein>
<dbReference type="Gene3D" id="3.40.630.30">
    <property type="match status" value="1"/>
</dbReference>
<reference evidence="4 5" key="1">
    <citation type="submission" date="2015-09" db="EMBL/GenBank/DDBJ databases">
        <authorList>
            <person name="Jackson K.R."/>
            <person name="Lunt B.L."/>
            <person name="Fisher J.N.B."/>
            <person name="Gardner A.V."/>
            <person name="Bailey M.E."/>
            <person name="Deus L.M."/>
            <person name="Earl A.S."/>
            <person name="Gibby P.D."/>
            <person name="Hartmann K.A."/>
            <person name="Liu J.E."/>
            <person name="Manci A.M."/>
            <person name="Nielsen D.A."/>
            <person name="Solomon M.B."/>
            <person name="Breakwell D.P."/>
            <person name="Burnett S.H."/>
            <person name="Grose J.H."/>
        </authorList>
    </citation>
    <scope>NUCLEOTIDE SEQUENCE [LARGE SCALE GENOMIC DNA]</scope>
    <source>
        <strain evidence="4 5">16</strain>
    </source>
</reference>
<dbReference type="CDD" id="cd04301">
    <property type="entry name" value="NAT_SF"/>
    <property type="match status" value="1"/>
</dbReference>
<dbReference type="AlphaFoldDB" id="A0A0P6VKB9"/>
<evidence type="ECO:0000313" key="4">
    <source>
        <dbReference type="EMBL" id="KPL53068.1"/>
    </source>
</evidence>
<keyword evidence="1 4" id="KW-0808">Transferase</keyword>